<organism evidence="2 3">
    <name type="scientific">Dovyalis caffra</name>
    <dbReference type="NCBI Taxonomy" id="77055"/>
    <lineage>
        <taxon>Eukaryota</taxon>
        <taxon>Viridiplantae</taxon>
        <taxon>Streptophyta</taxon>
        <taxon>Embryophyta</taxon>
        <taxon>Tracheophyta</taxon>
        <taxon>Spermatophyta</taxon>
        <taxon>Magnoliopsida</taxon>
        <taxon>eudicotyledons</taxon>
        <taxon>Gunneridae</taxon>
        <taxon>Pentapetalae</taxon>
        <taxon>rosids</taxon>
        <taxon>fabids</taxon>
        <taxon>Malpighiales</taxon>
        <taxon>Salicaceae</taxon>
        <taxon>Flacourtieae</taxon>
        <taxon>Dovyalis</taxon>
    </lineage>
</organism>
<dbReference type="EMBL" id="CAWUPB010000913">
    <property type="protein sequence ID" value="CAK7329333.1"/>
    <property type="molecule type" value="Genomic_DNA"/>
</dbReference>
<dbReference type="Pfam" id="PF03140">
    <property type="entry name" value="DUF247"/>
    <property type="match status" value="1"/>
</dbReference>
<name>A0AAV1R7B8_9ROSI</name>
<accession>A0AAV1R7B8</accession>
<reference evidence="2 3" key="1">
    <citation type="submission" date="2024-01" db="EMBL/GenBank/DDBJ databases">
        <authorList>
            <person name="Waweru B."/>
        </authorList>
    </citation>
    <scope>NUCLEOTIDE SEQUENCE [LARGE SCALE GENOMIC DNA]</scope>
</reference>
<keyword evidence="3" id="KW-1185">Reference proteome</keyword>
<sequence length="252" mass="29132">MKARGSTLRKGKSLPNGESSSQMRGEEGVPKGQPSPTWSSLSGDENRVSVPTEILRYEEEAHEGQTSPLFAPLDSEQYQVPALTERLRQEEFEHDYWHFTNQHSFVLSLKLIQRSLEERRGMERQGGRSSSTCIFPFPHSLDRINPNTYQPELVSIGPYHRGKAHVVEFEDRKWLFLDKFLSRSNRGLSYYLGAMRQEEKSTRDCYSETIPMSSHDFVEMMLLDSCFVLELLRNLNHGEDTIIENDPIYTRP</sequence>
<evidence type="ECO:0000313" key="2">
    <source>
        <dbReference type="EMBL" id="CAK7329333.1"/>
    </source>
</evidence>
<dbReference type="PANTHER" id="PTHR31170">
    <property type="entry name" value="BNAC04G53230D PROTEIN"/>
    <property type="match status" value="1"/>
</dbReference>
<comment type="caution">
    <text evidence="2">The sequence shown here is derived from an EMBL/GenBank/DDBJ whole genome shotgun (WGS) entry which is preliminary data.</text>
</comment>
<evidence type="ECO:0000313" key="3">
    <source>
        <dbReference type="Proteomes" id="UP001314170"/>
    </source>
</evidence>
<proteinExistence type="predicted"/>
<feature type="compositionally biased region" description="Polar residues" evidence="1">
    <location>
        <begin position="34"/>
        <end position="43"/>
    </location>
</feature>
<dbReference type="InterPro" id="IPR004158">
    <property type="entry name" value="DUF247_pln"/>
</dbReference>
<protein>
    <submittedName>
        <fullName evidence="2">Uncharacterized protein</fullName>
    </submittedName>
</protein>
<feature type="compositionally biased region" description="Basic residues" evidence="1">
    <location>
        <begin position="1"/>
        <end position="12"/>
    </location>
</feature>
<dbReference type="Proteomes" id="UP001314170">
    <property type="component" value="Unassembled WGS sequence"/>
</dbReference>
<gene>
    <name evidence="2" type="ORF">DCAF_LOCUS7088</name>
</gene>
<feature type="region of interest" description="Disordered" evidence="1">
    <location>
        <begin position="1"/>
        <end position="47"/>
    </location>
</feature>
<evidence type="ECO:0000256" key="1">
    <source>
        <dbReference type="SAM" id="MobiDB-lite"/>
    </source>
</evidence>
<dbReference type="AlphaFoldDB" id="A0AAV1R7B8"/>